<dbReference type="PATRIC" id="fig|396014.3.peg.1143"/>
<evidence type="ECO:0000313" key="3">
    <source>
        <dbReference type="Proteomes" id="UP000023067"/>
    </source>
</evidence>
<sequence>MAAAPDDLHRLAAAHRRAADRLTLLRLRLARGMSALEGGVVHETWVEEVYPGIGALVRALRADHDRLEAAAAAAERASGRRMGGYAGAGFLGRGDRAREQVEQVRQVIAFRGHDLGASIGGYPLSPRGRAVPPHPSETLGAATPGYEDED</sequence>
<accession>Z9JU84</accession>
<dbReference type="eggNOG" id="ENOG5030Y1P">
    <property type="taxonomic scope" value="Bacteria"/>
</dbReference>
<evidence type="ECO:0000313" key="2">
    <source>
        <dbReference type="EMBL" id="EWS81930.1"/>
    </source>
</evidence>
<keyword evidence="3" id="KW-1185">Reference proteome</keyword>
<dbReference type="Proteomes" id="UP000023067">
    <property type="component" value="Unassembled WGS sequence"/>
</dbReference>
<dbReference type="STRING" id="396014.BF93_13960"/>
<proteinExistence type="predicted"/>
<dbReference type="EMBL" id="JDYK01000004">
    <property type="protein sequence ID" value="EWS81930.1"/>
    <property type="molecule type" value="Genomic_DNA"/>
</dbReference>
<comment type="caution">
    <text evidence="2">The sequence shown here is derived from an EMBL/GenBank/DDBJ whole genome shotgun (WGS) entry which is preliminary data.</text>
</comment>
<organism evidence="2 3">
    <name type="scientific">Brachybacterium phenoliresistens</name>
    <dbReference type="NCBI Taxonomy" id="396014"/>
    <lineage>
        <taxon>Bacteria</taxon>
        <taxon>Bacillati</taxon>
        <taxon>Actinomycetota</taxon>
        <taxon>Actinomycetes</taxon>
        <taxon>Micrococcales</taxon>
        <taxon>Dermabacteraceae</taxon>
        <taxon>Brachybacterium</taxon>
    </lineage>
</organism>
<dbReference type="HOGENOM" id="CLU_1666040_0_0_11"/>
<feature type="region of interest" description="Disordered" evidence="1">
    <location>
        <begin position="121"/>
        <end position="150"/>
    </location>
</feature>
<reference evidence="2 3" key="1">
    <citation type="submission" date="2014-02" db="EMBL/GenBank/DDBJ databases">
        <title>Genome sequence of Brachybacterium phenoliresistens strain W13A50.</title>
        <authorList>
            <person name="Wang X."/>
        </authorList>
    </citation>
    <scope>NUCLEOTIDE SEQUENCE [LARGE SCALE GENOMIC DNA]</scope>
    <source>
        <strain evidence="2 3">W13A50</strain>
    </source>
</reference>
<name>Z9JU84_9MICO</name>
<dbReference type="AlphaFoldDB" id="Z9JU84"/>
<gene>
    <name evidence="2" type="ORF">BF93_13960</name>
</gene>
<protein>
    <submittedName>
        <fullName evidence="2">Uncharacterized protein</fullName>
    </submittedName>
</protein>
<evidence type="ECO:0000256" key="1">
    <source>
        <dbReference type="SAM" id="MobiDB-lite"/>
    </source>
</evidence>
<dbReference type="OrthoDB" id="4793409at2"/>
<dbReference type="RefSeq" id="WP_038371260.1">
    <property type="nucleotide sequence ID" value="NZ_KK069990.1"/>
</dbReference>